<evidence type="ECO:0000256" key="7">
    <source>
        <dbReference type="ARBA" id="ARBA00048117"/>
    </source>
</evidence>
<evidence type="ECO:0000256" key="5">
    <source>
        <dbReference type="ARBA" id="ARBA00023004"/>
    </source>
</evidence>
<evidence type="ECO:0000256" key="6">
    <source>
        <dbReference type="ARBA" id="ARBA00023315"/>
    </source>
</evidence>
<feature type="region of interest" description="Disordered" evidence="8">
    <location>
        <begin position="220"/>
        <end position="247"/>
    </location>
</feature>
<dbReference type="InterPro" id="IPR022496">
    <property type="entry name" value="T6A_TsaB"/>
</dbReference>
<dbReference type="PANTHER" id="PTHR11735:SF11">
    <property type="entry name" value="TRNA THREONYLCARBAMOYLADENOSINE BIOSYNTHESIS PROTEIN TSAB"/>
    <property type="match status" value="1"/>
</dbReference>
<evidence type="ECO:0000259" key="9">
    <source>
        <dbReference type="Pfam" id="PF00814"/>
    </source>
</evidence>
<accession>A0AA41YX03</accession>
<dbReference type="Gene3D" id="3.30.420.40">
    <property type="match status" value="2"/>
</dbReference>
<feature type="domain" description="Gcp-like" evidence="9">
    <location>
        <begin position="48"/>
        <end position="170"/>
    </location>
</feature>
<dbReference type="InterPro" id="IPR043129">
    <property type="entry name" value="ATPase_NBD"/>
</dbReference>
<keyword evidence="2 10" id="KW-0808">Transferase</keyword>
<protein>
    <recommendedName>
        <fullName evidence="1">N(6)-L-threonylcarbamoyladenine synthase</fullName>
        <ecNumber evidence="1">2.3.1.234</ecNumber>
    </recommendedName>
</protein>
<keyword evidence="11" id="KW-1185">Reference proteome</keyword>
<dbReference type="EMBL" id="JAMOIM010000013">
    <property type="protein sequence ID" value="MCW6510139.1"/>
    <property type="molecule type" value="Genomic_DNA"/>
</dbReference>
<dbReference type="SUPFAM" id="SSF53067">
    <property type="entry name" value="Actin-like ATPase domain"/>
    <property type="match status" value="1"/>
</dbReference>
<dbReference type="RefSeq" id="WP_282586509.1">
    <property type="nucleotide sequence ID" value="NZ_JAMOIM010000013.1"/>
</dbReference>
<dbReference type="NCBIfam" id="TIGR03725">
    <property type="entry name" value="T6A_YeaZ"/>
    <property type="match status" value="1"/>
</dbReference>
<comment type="catalytic activity">
    <reaction evidence="7">
        <text>L-threonylcarbamoyladenylate + adenosine(37) in tRNA = N(6)-L-threonylcarbamoyladenosine(37) in tRNA + AMP + H(+)</text>
        <dbReference type="Rhea" id="RHEA:37059"/>
        <dbReference type="Rhea" id="RHEA-COMP:10162"/>
        <dbReference type="Rhea" id="RHEA-COMP:10163"/>
        <dbReference type="ChEBI" id="CHEBI:15378"/>
        <dbReference type="ChEBI" id="CHEBI:73682"/>
        <dbReference type="ChEBI" id="CHEBI:74411"/>
        <dbReference type="ChEBI" id="CHEBI:74418"/>
        <dbReference type="ChEBI" id="CHEBI:456215"/>
        <dbReference type="EC" id="2.3.1.234"/>
    </reaction>
</comment>
<evidence type="ECO:0000313" key="11">
    <source>
        <dbReference type="Proteomes" id="UP001165667"/>
    </source>
</evidence>
<dbReference type="Pfam" id="PF00814">
    <property type="entry name" value="TsaD"/>
    <property type="match status" value="1"/>
</dbReference>
<evidence type="ECO:0000256" key="8">
    <source>
        <dbReference type="SAM" id="MobiDB-lite"/>
    </source>
</evidence>
<evidence type="ECO:0000256" key="4">
    <source>
        <dbReference type="ARBA" id="ARBA00022723"/>
    </source>
</evidence>
<keyword evidence="4" id="KW-0479">Metal-binding</keyword>
<dbReference type="GO" id="GO:0005829">
    <property type="term" value="C:cytosol"/>
    <property type="evidence" value="ECO:0007669"/>
    <property type="project" value="TreeGrafter"/>
</dbReference>
<dbReference type="EC" id="2.3.1.234" evidence="1"/>
<sequence length="247" mass="24672">MAEASRAGGSSRKPRYVLAIDTALGAASACLLDLSSGTPVAAESLPMERGHAEALLPLLDRIVAQVDGGFDAISRVAVTVGPGSFTGIRVGVAAARAIGLACQIPVVGVSTLQALAAPAIASRIQPPIIAAIDAKHGNVYAQIFGTAGITVMEACHASVASVIEAAGPGPLRLVGSGAPMLAIEAWSRGLNADVDAHTAVPDIALVARLGALADPEAAGPKPLYLKPPDAKPQKALSPPPEPTTADA</sequence>
<dbReference type="InterPro" id="IPR000905">
    <property type="entry name" value="Gcp-like_dom"/>
</dbReference>
<dbReference type="Proteomes" id="UP001165667">
    <property type="component" value="Unassembled WGS sequence"/>
</dbReference>
<keyword evidence="3" id="KW-0819">tRNA processing</keyword>
<feature type="compositionally biased region" description="Pro residues" evidence="8">
    <location>
        <begin position="237"/>
        <end position="247"/>
    </location>
</feature>
<evidence type="ECO:0000256" key="2">
    <source>
        <dbReference type="ARBA" id="ARBA00022679"/>
    </source>
</evidence>
<dbReference type="InterPro" id="IPR017861">
    <property type="entry name" value="KAE1/TsaD"/>
</dbReference>
<dbReference type="PANTHER" id="PTHR11735">
    <property type="entry name" value="TRNA N6-ADENOSINE THREONYLCARBAMOYLTRANSFERASE"/>
    <property type="match status" value="1"/>
</dbReference>
<reference evidence="10" key="1">
    <citation type="submission" date="2022-05" db="EMBL/GenBank/DDBJ databases">
        <authorList>
            <person name="Pankratov T."/>
        </authorList>
    </citation>
    <scope>NUCLEOTIDE SEQUENCE</scope>
    <source>
        <strain evidence="10">BP6-180914</strain>
    </source>
</reference>
<dbReference type="GO" id="GO:0046872">
    <property type="term" value="F:metal ion binding"/>
    <property type="evidence" value="ECO:0007669"/>
    <property type="project" value="UniProtKB-KW"/>
</dbReference>
<evidence type="ECO:0000256" key="3">
    <source>
        <dbReference type="ARBA" id="ARBA00022694"/>
    </source>
</evidence>
<keyword evidence="5" id="KW-0408">Iron</keyword>
<keyword evidence="6 10" id="KW-0012">Acyltransferase</keyword>
<dbReference type="GO" id="GO:0061711">
    <property type="term" value="F:tRNA N(6)-L-threonylcarbamoyladenine synthase activity"/>
    <property type="evidence" value="ECO:0007669"/>
    <property type="project" value="UniProtKB-EC"/>
</dbReference>
<evidence type="ECO:0000313" key="10">
    <source>
        <dbReference type="EMBL" id="MCW6510139.1"/>
    </source>
</evidence>
<organism evidence="10 11">
    <name type="scientific">Lichenifustis flavocetrariae</name>
    <dbReference type="NCBI Taxonomy" id="2949735"/>
    <lineage>
        <taxon>Bacteria</taxon>
        <taxon>Pseudomonadati</taxon>
        <taxon>Pseudomonadota</taxon>
        <taxon>Alphaproteobacteria</taxon>
        <taxon>Hyphomicrobiales</taxon>
        <taxon>Lichenihabitantaceae</taxon>
        <taxon>Lichenifustis</taxon>
    </lineage>
</organism>
<dbReference type="AlphaFoldDB" id="A0AA41YX03"/>
<name>A0AA41YX03_9HYPH</name>
<evidence type="ECO:0000256" key="1">
    <source>
        <dbReference type="ARBA" id="ARBA00012156"/>
    </source>
</evidence>
<gene>
    <name evidence="10" type="primary">tsaB</name>
    <name evidence="10" type="ORF">M8523_19145</name>
</gene>
<dbReference type="GO" id="GO:0002949">
    <property type="term" value="P:tRNA threonylcarbamoyladenosine modification"/>
    <property type="evidence" value="ECO:0007669"/>
    <property type="project" value="InterPro"/>
</dbReference>
<comment type="caution">
    <text evidence="10">The sequence shown here is derived from an EMBL/GenBank/DDBJ whole genome shotgun (WGS) entry which is preliminary data.</text>
</comment>
<proteinExistence type="predicted"/>
<dbReference type="PRINTS" id="PR00789">
    <property type="entry name" value="OSIALOPTASE"/>
</dbReference>